<evidence type="ECO:0000256" key="5">
    <source>
        <dbReference type="ARBA" id="ARBA00022820"/>
    </source>
</evidence>
<dbReference type="PANTHER" id="PTHR24264">
    <property type="entry name" value="TRYPSIN-RELATED"/>
    <property type="match status" value="1"/>
</dbReference>
<comment type="caution">
    <text evidence="13">The sequence shown here is derived from an EMBL/GenBank/DDBJ whole genome shotgun (WGS) entry which is preliminary data.</text>
</comment>
<evidence type="ECO:0000256" key="8">
    <source>
        <dbReference type="ARBA" id="ARBA00052079"/>
    </source>
</evidence>
<evidence type="ECO:0000256" key="2">
    <source>
        <dbReference type="ARBA" id="ARBA00022670"/>
    </source>
</evidence>
<proteinExistence type="predicted"/>
<keyword evidence="1" id="KW-0768">Sushi</keyword>
<dbReference type="InterPro" id="IPR033116">
    <property type="entry name" value="TRYPSIN_SER"/>
</dbReference>
<dbReference type="InterPro" id="IPR043504">
    <property type="entry name" value="Peptidase_S1_PA_chymotrypsin"/>
</dbReference>
<name>A0A6A4VM67_AMPAM</name>
<dbReference type="InterPro" id="IPR001254">
    <property type="entry name" value="Trypsin_dom"/>
</dbReference>
<evidence type="ECO:0000313" key="14">
    <source>
        <dbReference type="Proteomes" id="UP000440578"/>
    </source>
</evidence>
<keyword evidence="5" id="KW-0353">Hemolymph clotting</keyword>
<feature type="signal peptide" evidence="11">
    <location>
        <begin position="1"/>
        <end position="28"/>
    </location>
</feature>
<dbReference type="EC" id="3.4.21.84" evidence="9"/>
<dbReference type="PROSITE" id="PS00135">
    <property type="entry name" value="TRYPSIN_SER"/>
    <property type="match status" value="1"/>
</dbReference>
<evidence type="ECO:0000256" key="9">
    <source>
        <dbReference type="ARBA" id="ARBA00066707"/>
    </source>
</evidence>
<dbReference type="SMART" id="SM00020">
    <property type="entry name" value="Tryp_SPc"/>
    <property type="match status" value="1"/>
</dbReference>
<dbReference type="Pfam" id="PF00089">
    <property type="entry name" value="Trypsin"/>
    <property type="match status" value="1"/>
</dbReference>
<dbReference type="PROSITE" id="PS00134">
    <property type="entry name" value="TRYPSIN_HIS"/>
    <property type="match status" value="1"/>
</dbReference>
<keyword evidence="6 10" id="KW-0720">Serine protease</keyword>
<keyword evidence="14" id="KW-1185">Reference proteome</keyword>
<dbReference type="OrthoDB" id="9425590at2759"/>
<dbReference type="InterPro" id="IPR009003">
    <property type="entry name" value="Peptidase_S1_PA"/>
</dbReference>
<dbReference type="PANTHER" id="PTHR24264:SF83">
    <property type="entry name" value="COMPLEMENT FACTOR I"/>
    <property type="match status" value="1"/>
</dbReference>
<protein>
    <recommendedName>
        <fullName evidence="9">limulus clotting factor C</fullName>
        <ecNumber evidence="9">3.4.21.84</ecNumber>
    </recommendedName>
</protein>
<keyword evidence="4 10" id="KW-0378">Hydrolase</keyword>
<evidence type="ECO:0000313" key="13">
    <source>
        <dbReference type="EMBL" id="KAF0290381.1"/>
    </source>
</evidence>
<dbReference type="GO" id="GO:0042381">
    <property type="term" value="P:hemolymph coagulation"/>
    <property type="evidence" value="ECO:0007669"/>
    <property type="project" value="UniProtKB-KW"/>
</dbReference>
<keyword evidence="7" id="KW-1015">Disulfide bond</keyword>
<feature type="chain" id="PRO_5025678180" description="limulus clotting factor C" evidence="11">
    <location>
        <begin position="29"/>
        <end position="370"/>
    </location>
</feature>
<dbReference type="CDD" id="cd00190">
    <property type="entry name" value="Tryp_SPc"/>
    <property type="match status" value="1"/>
</dbReference>
<gene>
    <name evidence="13" type="primary">SP4_2</name>
    <name evidence="13" type="ORF">FJT64_011397</name>
</gene>
<dbReference type="GO" id="GO:0004252">
    <property type="term" value="F:serine-type endopeptidase activity"/>
    <property type="evidence" value="ECO:0007669"/>
    <property type="project" value="InterPro"/>
</dbReference>
<dbReference type="PROSITE" id="PS50240">
    <property type="entry name" value="TRYPSIN_DOM"/>
    <property type="match status" value="1"/>
</dbReference>
<sequence length="370" mass="39664">MWSPGEVRTGLASLALLFLLQAVTFSTCQQNRSLMPPSVALGLGSAAGPGPTQGLGSVPGPVAALLTERVKRNMDSGKIQINDPMCGLKPRRKRQTGTAEGDVLSVEHELFIVGGVTAEVGQFPWLVGVANFFSTAPFCGGAIINERFVVTAAHCLISDTQTVFSRSAITLAVLVNKHLRKDDERQIKFSIEKIIRHPDYNRRTVNDDLALLKLKDGEGRLHDLLVSGIVRPICLPEEPCEGTGRPACLLDRDVIIAGWGSLAEDGAKPTALQVATVKVLPNEVCRDAYRNAFRGITLTVNDGMLCAGQPDGGTDTCDGDSGGPMMLEINGKITLVGVVSFGKFCASPDYPGVYARVSEYTEWIINNSRV</sequence>
<dbReference type="PRINTS" id="PR00722">
    <property type="entry name" value="CHYMOTRYPSIN"/>
</dbReference>
<evidence type="ECO:0000256" key="3">
    <source>
        <dbReference type="ARBA" id="ARBA00022729"/>
    </source>
</evidence>
<evidence type="ECO:0000256" key="4">
    <source>
        <dbReference type="ARBA" id="ARBA00022801"/>
    </source>
</evidence>
<feature type="domain" description="Peptidase S1" evidence="12">
    <location>
        <begin position="112"/>
        <end position="369"/>
    </location>
</feature>
<dbReference type="Gene3D" id="2.40.10.10">
    <property type="entry name" value="Trypsin-like serine proteases"/>
    <property type="match status" value="2"/>
</dbReference>
<dbReference type="GO" id="GO:0005615">
    <property type="term" value="C:extracellular space"/>
    <property type="evidence" value="ECO:0007669"/>
    <property type="project" value="TreeGrafter"/>
</dbReference>
<dbReference type="FunFam" id="2.40.10.10:FF:000120">
    <property type="entry name" value="Putative serine protease"/>
    <property type="match status" value="1"/>
</dbReference>
<evidence type="ECO:0000256" key="7">
    <source>
        <dbReference type="ARBA" id="ARBA00023157"/>
    </source>
</evidence>
<evidence type="ECO:0000256" key="6">
    <source>
        <dbReference type="ARBA" id="ARBA00022825"/>
    </source>
</evidence>
<evidence type="ECO:0000256" key="11">
    <source>
        <dbReference type="SAM" id="SignalP"/>
    </source>
</evidence>
<dbReference type="InterPro" id="IPR018114">
    <property type="entry name" value="TRYPSIN_HIS"/>
</dbReference>
<dbReference type="SUPFAM" id="SSF50494">
    <property type="entry name" value="Trypsin-like serine proteases"/>
    <property type="match status" value="1"/>
</dbReference>
<dbReference type="Proteomes" id="UP000440578">
    <property type="component" value="Unassembled WGS sequence"/>
</dbReference>
<dbReference type="InterPro" id="IPR001314">
    <property type="entry name" value="Peptidase_S1A"/>
</dbReference>
<organism evidence="13 14">
    <name type="scientific">Amphibalanus amphitrite</name>
    <name type="common">Striped barnacle</name>
    <name type="synonym">Balanus amphitrite</name>
    <dbReference type="NCBI Taxonomy" id="1232801"/>
    <lineage>
        <taxon>Eukaryota</taxon>
        <taxon>Metazoa</taxon>
        <taxon>Ecdysozoa</taxon>
        <taxon>Arthropoda</taxon>
        <taxon>Crustacea</taxon>
        <taxon>Multicrustacea</taxon>
        <taxon>Cirripedia</taxon>
        <taxon>Thoracica</taxon>
        <taxon>Thoracicalcarea</taxon>
        <taxon>Balanomorpha</taxon>
        <taxon>Balanoidea</taxon>
        <taxon>Balanidae</taxon>
        <taxon>Amphibalaninae</taxon>
        <taxon>Amphibalanus</taxon>
    </lineage>
</organism>
<dbReference type="InterPro" id="IPR050127">
    <property type="entry name" value="Serine_Proteases_S1"/>
</dbReference>
<reference evidence="13 14" key="1">
    <citation type="submission" date="2019-07" db="EMBL/GenBank/DDBJ databases">
        <title>Draft genome assembly of a fouling barnacle, Amphibalanus amphitrite (Darwin, 1854): The first reference genome for Thecostraca.</title>
        <authorList>
            <person name="Kim W."/>
        </authorList>
    </citation>
    <scope>NUCLEOTIDE SEQUENCE [LARGE SCALE GENOMIC DNA]</scope>
    <source>
        <strain evidence="13">SNU_AA5</strain>
        <tissue evidence="13">Soma without cirri and trophi</tissue>
    </source>
</reference>
<accession>A0A6A4VM67</accession>
<dbReference type="EMBL" id="VIIS01001958">
    <property type="protein sequence ID" value="KAF0290381.1"/>
    <property type="molecule type" value="Genomic_DNA"/>
</dbReference>
<evidence type="ECO:0000256" key="10">
    <source>
        <dbReference type="RuleBase" id="RU363034"/>
    </source>
</evidence>
<keyword evidence="3 11" id="KW-0732">Signal</keyword>
<comment type="catalytic activity">
    <reaction evidence="8">
        <text>Selective cleavage of 103-Arg-|-Ser-104 and 124-Ile-|-Ile-125 bonds in Limulus clotting factor B to form activated factor B. Cleavage of -Pro-Arg-|-Xaa- bonds in synthetic substrates.</text>
        <dbReference type="EC" id="3.4.21.84"/>
    </reaction>
</comment>
<dbReference type="GO" id="GO:0006508">
    <property type="term" value="P:proteolysis"/>
    <property type="evidence" value="ECO:0007669"/>
    <property type="project" value="UniProtKB-KW"/>
</dbReference>
<evidence type="ECO:0000259" key="12">
    <source>
        <dbReference type="PROSITE" id="PS50240"/>
    </source>
</evidence>
<keyword evidence="2 10" id="KW-0645">Protease</keyword>
<dbReference type="AlphaFoldDB" id="A0A6A4VM67"/>
<evidence type="ECO:0000256" key="1">
    <source>
        <dbReference type="ARBA" id="ARBA00022659"/>
    </source>
</evidence>